<dbReference type="CDD" id="cd18785">
    <property type="entry name" value="SF2_C"/>
    <property type="match status" value="1"/>
</dbReference>
<evidence type="ECO:0000313" key="4">
    <source>
        <dbReference type="Proteomes" id="UP000000758"/>
    </source>
</evidence>
<protein>
    <submittedName>
        <fullName evidence="3">Restriction endonuclease</fullName>
    </submittedName>
</protein>
<keyword evidence="3" id="KW-0378">Hydrolase</keyword>
<dbReference type="InterPro" id="IPR027417">
    <property type="entry name" value="P-loop_NTPase"/>
</dbReference>
<dbReference type="InterPro" id="IPR006935">
    <property type="entry name" value="Helicase/UvrB_N"/>
</dbReference>
<keyword evidence="3" id="KW-0255">Endonuclease</keyword>
<dbReference type="GO" id="GO:0005524">
    <property type="term" value="F:ATP binding"/>
    <property type="evidence" value="ECO:0007669"/>
    <property type="project" value="InterPro"/>
</dbReference>
<dbReference type="STRING" id="414004.CENSYa_1107"/>
<dbReference type="GO" id="GO:0016787">
    <property type="term" value="F:hydrolase activity"/>
    <property type="evidence" value="ECO:0007669"/>
    <property type="project" value="InterPro"/>
</dbReference>
<dbReference type="Pfam" id="PF04851">
    <property type="entry name" value="ResIII"/>
    <property type="match status" value="1"/>
</dbReference>
<dbReference type="SUPFAM" id="SSF52540">
    <property type="entry name" value="P-loop containing nucleoside triphosphate hydrolases"/>
    <property type="match status" value="1"/>
</dbReference>
<dbReference type="EMBL" id="DP000238">
    <property type="protein sequence ID" value="ABK77736.1"/>
    <property type="molecule type" value="Genomic_DNA"/>
</dbReference>
<dbReference type="GO" id="GO:0003677">
    <property type="term" value="F:DNA binding"/>
    <property type="evidence" value="ECO:0007669"/>
    <property type="project" value="InterPro"/>
</dbReference>
<evidence type="ECO:0000259" key="2">
    <source>
        <dbReference type="Pfam" id="PF04851"/>
    </source>
</evidence>
<dbReference type="GO" id="GO:0005829">
    <property type="term" value="C:cytosol"/>
    <property type="evidence" value="ECO:0007669"/>
    <property type="project" value="TreeGrafter"/>
</dbReference>
<reference evidence="3 4" key="1">
    <citation type="journal article" date="2006" name="Proc. Natl. Acad. Sci. U.S.A.">
        <title>Genomic analysis of the uncultivated marine crenarchaeote Cenarchaeum symbiosum.</title>
        <authorList>
            <person name="Hallam S.J."/>
            <person name="Konstantinidis K.T."/>
            <person name="Putnam N."/>
            <person name="Schleper C."/>
            <person name="Watanabe Y."/>
            <person name="Sugahara J."/>
            <person name="Preston C."/>
            <person name="de la Torre J."/>
            <person name="Richardson P.M."/>
            <person name="DeLong E.F."/>
        </authorList>
    </citation>
    <scope>NUCLEOTIDE SEQUENCE [LARGE SCALE GENOMIC DNA]</scope>
    <source>
        <strain evidence="4">A</strain>
    </source>
</reference>
<dbReference type="Gene3D" id="3.40.50.300">
    <property type="entry name" value="P-loop containing nucleotide triphosphate hydrolases"/>
    <property type="match status" value="2"/>
</dbReference>
<name>A0RWL9_CENSY</name>
<proteinExistence type="predicted"/>
<dbReference type="HOGENOM" id="CLU_015668_0_0_2"/>
<dbReference type="InterPro" id="IPR050742">
    <property type="entry name" value="Helicase_Restrict-Modif_Enz"/>
</dbReference>
<dbReference type="KEGG" id="csy:CENSYa_1107"/>
<keyword evidence="3" id="KW-0540">Nuclease</keyword>
<keyword evidence="4" id="KW-1185">Reference proteome</keyword>
<dbReference type="REBASE" id="648976">
    <property type="entry name" value="CsyAORF1108P"/>
</dbReference>
<dbReference type="AlphaFoldDB" id="A0RWL9"/>
<dbReference type="Proteomes" id="UP000000758">
    <property type="component" value="Chromosome"/>
</dbReference>
<evidence type="ECO:0000256" key="1">
    <source>
        <dbReference type="SAM" id="MobiDB-lite"/>
    </source>
</evidence>
<feature type="region of interest" description="Disordered" evidence="1">
    <location>
        <begin position="813"/>
        <end position="832"/>
    </location>
</feature>
<gene>
    <name evidence="3" type="ordered locus">CENSYa_1107</name>
</gene>
<dbReference type="GO" id="GO:0004519">
    <property type="term" value="F:endonuclease activity"/>
    <property type="evidence" value="ECO:0007669"/>
    <property type="project" value="UniProtKB-KW"/>
</dbReference>
<feature type="compositionally biased region" description="Basic and acidic residues" evidence="1">
    <location>
        <begin position="813"/>
        <end position="823"/>
    </location>
</feature>
<accession>A0RWL9</accession>
<sequence length="832" mass="95491">MMTLKEYQRVALGRFEEWYVKLKEQADVSTKLKNDNIPGMEDYPRRTWKEIMGDEDARYVSMKNGVQKPIPNICFKVPTGGGKTLMAAAAIRRMGYSTGLVVWMVISNAIYKQTLLQLNDKKSLIRKELDIASGNAVKILEKNDRLNRQDVENQLCILILMKQSTAMNDETFLKLHRDSGSYLSFFPPADDPVNEKFLAMNPTLAKNRVSEIPVQSLANVIRLSRPVVILDESHKTKTRPDVRDKIVSYVEDLNPRMVLEFSATPVGERSNILVNVSGKDMDKEEMLKLPIKITTKRNSVGWKNILKDAYEKLCDLQDEADKEEKRYIRPIMLIRVERTGKDQRNAGYIHADDVREYMKTLVPEQEIAIKSHENDGLKDSDLMSGTCPIRYIITKSALQEGWDCPFAYVLVILDNLTSKTTMTQMLGRVLRQPNQKNTENQELDRCYVYCRMVDSGKIVGYVKSALEDGGLNGISGQIHTENSRGTGRISIRPTVNRPICLPKVTHSNGRSWTELDYDRHILAEIDWNSIGAPSKKILKDMEPSSLAQTDIVGLENEHISEDADTWKDGRVVSLFDLVQGISDEIPNPWQAARIMSDVLRSLKRIGRTEPEIFRMRDRIIEVVRDHVNEIVAGNAEDIFRKKTKAGTIRFNLEVSDGTFCFKDTYDIPLDDKPKPQIREDGKLMQRNLFDPMYEDQFDSDSETQFACYLDETESLKWWHRVAARGRGEYYLRGWKRDRIFPDFIAMSGTDGEKQLFRVYEIKGTHLDNPDSAYKKDVLEVLEGSMNKYGIVSINDGSMEGEFEMIMDRDVRQEGEKIRAENHRRASRKRSKT</sequence>
<feature type="domain" description="Helicase/UvrB N-terminal" evidence="2">
    <location>
        <begin position="68"/>
        <end position="265"/>
    </location>
</feature>
<evidence type="ECO:0000313" key="3">
    <source>
        <dbReference type="EMBL" id="ABK77736.1"/>
    </source>
</evidence>
<dbReference type="PANTHER" id="PTHR47396:SF1">
    <property type="entry name" value="ATP-DEPENDENT HELICASE IRC3-RELATED"/>
    <property type="match status" value="1"/>
</dbReference>
<dbReference type="EnsemblBacteria" id="ABK77736">
    <property type="protein sequence ID" value="ABK77736"/>
    <property type="gene ID" value="CENSYa_1107"/>
</dbReference>
<organism evidence="3 4">
    <name type="scientific">Cenarchaeum symbiosum (strain A)</name>
    <dbReference type="NCBI Taxonomy" id="414004"/>
    <lineage>
        <taxon>Archaea</taxon>
        <taxon>Nitrososphaerota</taxon>
        <taxon>Candidatus Cenarchaeales</taxon>
        <taxon>Candidatus Cenarchaeaceae</taxon>
        <taxon>Candidatus Cenarchaeum</taxon>
    </lineage>
</organism>
<dbReference type="PANTHER" id="PTHR47396">
    <property type="entry name" value="TYPE I RESTRICTION ENZYME ECOKI R PROTEIN"/>
    <property type="match status" value="1"/>
</dbReference>